<proteinExistence type="predicted"/>
<dbReference type="InterPro" id="IPR045518">
    <property type="entry name" value="2EXR"/>
</dbReference>
<dbReference type="OrthoDB" id="3546385at2759"/>
<dbReference type="Pfam" id="PF20150">
    <property type="entry name" value="2EXR"/>
    <property type="match status" value="1"/>
</dbReference>
<protein>
    <recommendedName>
        <fullName evidence="1">2EXR domain-containing protein</fullName>
    </recommendedName>
</protein>
<organism evidence="2 3">
    <name type="scientific">Penicillium freii</name>
    <dbReference type="NCBI Taxonomy" id="48697"/>
    <lineage>
        <taxon>Eukaryota</taxon>
        <taxon>Fungi</taxon>
        <taxon>Dikarya</taxon>
        <taxon>Ascomycota</taxon>
        <taxon>Pezizomycotina</taxon>
        <taxon>Eurotiomycetes</taxon>
        <taxon>Eurotiomycetidae</taxon>
        <taxon>Eurotiales</taxon>
        <taxon>Aspergillaceae</taxon>
        <taxon>Penicillium</taxon>
    </lineage>
</organism>
<dbReference type="EMBL" id="LLXE01000196">
    <property type="protein sequence ID" value="KUM59991.1"/>
    <property type="molecule type" value="Genomic_DNA"/>
</dbReference>
<evidence type="ECO:0000313" key="3">
    <source>
        <dbReference type="Proteomes" id="UP000055045"/>
    </source>
</evidence>
<sequence length="287" mass="33178">MSTSDLAVSAAGTQTFHPFPRLPPELRLQIWRDALPDKDSPAFTPYKSVGWTPILASENAGSNIPQQVVEWEYHHESLDQIRVKIPLADVNYEARDVAIKWARKQGIEVVFHDYRKCFVFLRPFDPMRDVIWVSEDALELFTNECWGFHSPDSSPWNVSIPLKIGQFALPESLVMDRQYLHSLYNAICSFSGDVVMYIIVGENPDSTAMFVDHTKVQPRWELCDEPEGEAFVWDRNDKRFHANYGLRNLEYNSYLRVLEVCQVIAQILIESMPNIDFEIRAVRAIRL</sequence>
<evidence type="ECO:0000313" key="2">
    <source>
        <dbReference type="EMBL" id="KUM59991.1"/>
    </source>
</evidence>
<dbReference type="Proteomes" id="UP000055045">
    <property type="component" value="Unassembled WGS sequence"/>
</dbReference>
<dbReference type="AlphaFoldDB" id="A0A124GR35"/>
<comment type="caution">
    <text evidence="2">The sequence shown here is derived from an EMBL/GenBank/DDBJ whole genome shotgun (WGS) entry which is preliminary data.</text>
</comment>
<reference evidence="2 3" key="1">
    <citation type="submission" date="2015-10" db="EMBL/GenBank/DDBJ databases">
        <title>Genome sequencing of Penicillium freii.</title>
        <authorList>
            <person name="Nguyen H.D."/>
            <person name="Visagie C.M."/>
            <person name="Seifert K.A."/>
        </authorList>
    </citation>
    <scope>NUCLEOTIDE SEQUENCE [LARGE SCALE GENOMIC DNA]</scope>
    <source>
        <strain evidence="2 3">DAOM 242723</strain>
    </source>
</reference>
<feature type="domain" description="2EXR" evidence="1">
    <location>
        <begin position="16"/>
        <end position="130"/>
    </location>
</feature>
<name>A0A124GR35_PENFR</name>
<evidence type="ECO:0000259" key="1">
    <source>
        <dbReference type="Pfam" id="PF20150"/>
    </source>
</evidence>
<gene>
    <name evidence="2" type="ORF">ACN42_g7143</name>
</gene>
<keyword evidence="3" id="KW-1185">Reference proteome</keyword>
<accession>A0A124GR35</accession>